<reference evidence="2" key="1">
    <citation type="submission" date="2022-10" db="EMBL/GenBank/DDBJ databases">
        <title>Culturing micro-colonial fungi from biological soil crusts in the Mojave desert and describing Neophaeococcomyces mojavensis, and introducing the new genera and species Taxawa tesnikishii.</title>
        <authorList>
            <person name="Kurbessoian T."/>
            <person name="Stajich J.E."/>
        </authorList>
    </citation>
    <scope>NUCLEOTIDE SEQUENCE</scope>
    <source>
        <strain evidence="2">TK_41</strain>
    </source>
</reference>
<dbReference type="PANTHER" id="PTHR21521">
    <property type="entry name" value="AMUN, ISOFORM A"/>
    <property type="match status" value="1"/>
</dbReference>
<evidence type="ECO:0000313" key="3">
    <source>
        <dbReference type="Proteomes" id="UP001172673"/>
    </source>
</evidence>
<proteinExistence type="predicted"/>
<feature type="compositionally biased region" description="Acidic residues" evidence="1">
    <location>
        <begin position="240"/>
        <end position="252"/>
    </location>
</feature>
<name>A0AA38X6T6_9EURO</name>
<feature type="region of interest" description="Disordered" evidence="1">
    <location>
        <begin position="227"/>
        <end position="296"/>
    </location>
</feature>
<feature type="compositionally biased region" description="Basic and acidic residues" evidence="1">
    <location>
        <begin position="227"/>
        <end position="238"/>
    </location>
</feature>
<dbReference type="Proteomes" id="UP001172673">
    <property type="component" value="Unassembled WGS sequence"/>
</dbReference>
<accession>A0AA38X6T6</accession>
<feature type="compositionally biased region" description="Basic and acidic residues" evidence="1">
    <location>
        <begin position="253"/>
        <end position="266"/>
    </location>
</feature>
<keyword evidence="3" id="KW-1185">Reference proteome</keyword>
<comment type="caution">
    <text evidence="2">The sequence shown here is derived from an EMBL/GenBank/DDBJ whole genome shotgun (WGS) entry which is preliminary data.</text>
</comment>
<evidence type="ECO:0000256" key="1">
    <source>
        <dbReference type="SAM" id="MobiDB-lite"/>
    </source>
</evidence>
<organism evidence="2 3">
    <name type="scientific">Cladophialophora chaetospira</name>
    <dbReference type="NCBI Taxonomy" id="386627"/>
    <lineage>
        <taxon>Eukaryota</taxon>
        <taxon>Fungi</taxon>
        <taxon>Dikarya</taxon>
        <taxon>Ascomycota</taxon>
        <taxon>Pezizomycotina</taxon>
        <taxon>Eurotiomycetes</taxon>
        <taxon>Chaetothyriomycetidae</taxon>
        <taxon>Chaetothyriales</taxon>
        <taxon>Herpotrichiellaceae</taxon>
        <taxon>Cladophialophora</taxon>
    </lineage>
</organism>
<dbReference type="EMBL" id="JAPDRK010000011">
    <property type="protein sequence ID" value="KAJ9607907.1"/>
    <property type="molecule type" value="Genomic_DNA"/>
</dbReference>
<dbReference type="PANTHER" id="PTHR21521:SF0">
    <property type="entry name" value="AMUN, ISOFORM A"/>
    <property type="match status" value="1"/>
</dbReference>
<sequence>MSSNPPSSTTITRSTFDQALKLYPSLVEKVYASKLRNDAKKVTEALKRDRWRFEELPSLIAERRGKGKGDGEGLSKDEVERLVLWKITHGHSRPFLPGMVRKNDASAIEMQTSLAFRELASNSNSKSTSFATVSTALDLVCKLTGIGPATGTLILNVFDSEHIPFFQDEMFAWFFPKSGKLKYTAKEYLQLFEAVTPVLKRLSVSARDLEKVTYVLGHLEFLGDGEREALEKPSKASDEALPENEEIPEQEDDEKKATTDQKDPVVSKKAKKRTAEEDDRDKDETQTPKRRSQRKT</sequence>
<dbReference type="AlphaFoldDB" id="A0AA38X6T6"/>
<gene>
    <name evidence="2" type="ORF">H2200_007986</name>
</gene>
<evidence type="ECO:0000313" key="2">
    <source>
        <dbReference type="EMBL" id="KAJ9607907.1"/>
    </source>
</evidence>
<protein>
    <submittedName>
        <fullName evidence="2">Uncharacterized protein</fullName>
    </submittedName>
</protein>